<dbReference type="RefSeq" id="WP_110999531.1">
    <property type="nucleotide sequence ID" value="NZ_QKTW01000018.1"/>
</dbReference>
<keyword evidence="3" id="KW-1185">Reference proteome</keyword>
<name>A0A2W2BG17_9BACT</name>
<dbReference type="Proteomes" id="UP000248745">
    <property type="component" value="Unassembled WGS sequence"/>
</dbReference>
<feature type="chain" id="PRO_5016170299" evidence="1">
    <location>
        <begin position="22"/>
        <end position="248"/>
    </location>
</feature>
<protein>
    <submittedName>
        <fullName evidence="2">Uncharacterized protein</fullName>
    </submittedName>
</protein>
<evidence type="ECO:0000313" key="2">
    <source>
        <dbReference type="EMBL" id="PZF72436.1"/>
    </source>
</evidence>
<dbReference type="OrthoDB" id="668891at2"/>
<gene>
    <name evidence="2" type="ORF">DN068_13880</name>
</gene>
<evidence type="ECO:0000256" key="1">
    <source>
        <dbReference type="SAM" id="SignalP"/>
    </source>
</evidence>
<accession>A0A2W2BG17</accession>
<dbReference type="AlphaFoldDB" id="A0A2W2BG17"/>
<dbReference type="PROSITE" id="PS51257">
    <property type="entry name" value="PROKAR_LIPOPROTEIN"/>
    <property type="match status" value="1"/>
</dbReference>
<sequence>MNRKILSFLFLAGLVSVSFFACKKKSETPLPNDSGSSYYPLRVGKFIIYDVDSTIWNDFDCSKVVHSYQMRYDFVDTFLDNSGNKSYRVETSIRTADTLDWTPSNVFYATIAGNQIQTVESNLRFIKLVLPITEGQSWNGNSMIQTNDQDLGYFSGWNYTYSNVGKPYIRDSFNFDNTVTVNEADMATNDPDTMPTAYADKTYSQEVYENNVGLVYKELTHWTYNYTPGGTTNCRKGYSVVMRAISNN</sequence>
<organism evidence="2 3">
    <name type="scientific">Taibaiella soli</name>
    <dbReference type="NCBI Taxonomy" id="1649169"/>
    <lineage>
        <taxon>Bacteria</taxon>
        <taxon>Pseudomonadati</taxon>
        <taxon>Bacteroidota</taxon>
        <taxon>Chitinophagia</taxon>
        <taxon>Chitinophagales</taxon>
        <taxon>Chitinophagaceae</taxon>
        <taxon>Taibaiella</taxon>
    </lineage>
</organism>
<evidence type="ECO:0000313" key="3">
    <source>
        <dbReference type="Proteomes" id="UP000248745"/>
    </source>
</evidence>
<keyword evidence="1" id="KW-0732">Signal</keyword>
<reference evidence="2 3" key="1">
    <citation type="submission" date="2018-06" db="EMBL/GenBank/DDBJ databases">
        <title>Mucibacter soli gen. nov., sp. nov., a new member of the family Chitinophagaceae producing mucin.</title>
        <authorList>
            <person name="Kim M.-K."/>
            <person name="Park S."/>
            <person name="Kim T.-S."/>
            <person name="Joung Y."/>
            <person name="Han J.-H."/>
            <person name="Kim S.B."/>
        </authorList>
    </citation>
    <scope>NUCLEOTIDE SEQUENCE [LARGE SCALE GENOMIC DNA]</scope>
    <source>
        <strain evidence="2 3">R1-15</strain>
    </source>
</reference>
<comment type="caution">
    <text evidence="2">The sequence shown here is derived from an EMBL/GenBank/DDBJ whole genome shotgun (WGS) entry which is preliminary data.</text>
</comment>
<dbReference type="EMBL" id="QKTW01000018">
    <property type="protein sequence ID" value="PZF72436.1"/>
    <property type="molecule type" value="Genomic_DNA"/>
</dbReference>
<feature type="signal peptide" evidence="1">
    <location>
        <begin position="1"/>
        <end position="21"/>
    </location>
</feature>
<proteinExistence type="predicted"/>